<dbReference type="Pfam" id="PF02675">
    <property type="entry name" value="AdoMet_dc"/>
    <property type="match status" value="1"/>
</dbReference>
<evidence type="ECO:0000256" key="8">
    <source>
        <dbReference type="ARBA" id="ARBA00023317"/>
    </source>
</evidence>
<evidence type="ECO:0000313" key="9">
    <source>
        <dbReference type="EMBL" id="GAG06922.1"/>
    </source>
</evidence>
<keyword evidence="8" id="KW-0670">Pyruvate</keyword>
<dbReference type="PANTHER" id="PTHR33866">
    <property type="entry name" value="S-ADENOSYLMETHIONINE DECARBOXYLASE PROENZYME"/>
    <property type="match status" value="1"/>
</dbReference>
<keyword evidence="3" id="KW-0068">Autocatalytic cleavage</keyword>
<comment type="cofactor">
    <cofactor evidence="1">
        <name>pyruvate</name>
        <dbReference type="ChEBI" id="CHEBI:15361"/>
    </cofactor>
</comment>
<comment type="caution">
    <text evidence="9">The sequence shown here is derived from an EMBL/GenBank/DDBJ whole genome shotgun (WGS) entry which is preliminary data.</text>
</comment>
<dbReference type="PANTHER" id="PTHR33866:SF2">
    <property type="entry name" value="S-ADENOSYLMETHIONINE DECARBOXYLASE PROENZYME"/>
    <property type="match status" value="1"/>
</dbReference>
<keyword evidence="4" id="KW-0620">Polyamine biosynthesis</keyword>
<evidence type="ECO:0008006" key="10">
    <source>
        <dbReference type="Google" id="ProtNLM"/>
    </source>
</evidence>
<reference evidence="9" key="1">
    <citation type="journal article" date="2014" name="Front. Microbiol.">
        <title>High frequency of phylogenetically diverse reductive dehalogenase-homologous genes in deep subseafloor sedimentary metagenomes.</title>
        <authorList>
            <person name="Kawai M."/>
            <person name="Futagami T."/>
            <person name="Toyoda A."/>
            <person name="Takaki Y."/>
            <person name="Nishi S."/>
            <person name="Hori S."/>
            <person name="Arai W."/>
            <person name="Tsubouchi T."/>
            <person name="Morono Y."/>
            <person name="Uchiyama I."/>
            <person name="Ito T."/>
            <person name="Fujiyama A."/>
            <person name="Inagaki F."/>
            <person name="Takami H."/>
        </authorList>
    </citation>
    <scope>NUCLEOTIDE SEQUENCE</scope>
    <source>
        <strain evidence="9">Expedition CK06-06</strain>
    </source>
</reference>
<dbReference type="EMBL" id="BARS01023040">
    <property type="protein sequence ID" value="GAG06922.1"/>
    <property type="molecule type" value="Genomic_DNA"/>
</dbReference>
<protein>
    <recommendedName>
        <fullName evidence="10">S-adenosylmethionine decarboxylase proenzyme</fullName>
    </recommendedName>
</protein>
<dbReference type="GO" id="GO:0005829">
    <property type="term" value="C:cytosol"/>
    <property type="evidence" value="ECO:0007669"/>
    <property type="project" value="TreeGrafter"/>
</dbReference>
<name>X0V6C5_9ZZZZ</name>
<keyword evidence="5" id="KW-0865">Zymogen</keyword>
<dbReference type="InterPro" id="IPR003826">
    <property type="entry name" value="AdoMetDC_fam_prok"/>
</dbReference>
<dbReference type="InterPro" id="IPR016067">
    <property type="entry name" value="S-AdoMet_deCO2ase_core"/>
</dbReference>
<keyword evidence="7" id="KW-0704">Schiff base</keyword>
<organism evidence="9">
    <name type="scientific">marine sediment metagenome</name>
    <dbReference type="NCBI Taxonomy" id="412755"/>
    <lineage>
        <taxon>unclassified sequences</taxon>
        <taxon>metagenomes</taxon>
        <taxon>ecological metagenomes</taxon>
    </lineage>
</organism>
<evidence type="ECO:0000256" key="2">
    <source>
        <dbReference type="ARBA" id="ARBA00022793"/>
    </source>
</evidence>
<dbReference type="AlphaFoldDB" id="X0V6C5"/>
<sequence>MVDGVFEPPLGEETVWAILSELPGIIGMHILHGPEVVKGCPENPGWTGFVIIDKSHISVHTFDEGSRVSVDVFSCQPFDVEEAIRFIEGKIVFKKVKTRTLTRSED</sequence>
<gene>
    <name evidence="9" type="ORF">S01H1_36740</name>
</gene>
<evidence type="ECO:0000256" key="3">
    <source>
        <dbReference type="ARBA" id="ARBA00022813"/>
    </source>
</evidence>
<evidence type="ECO:0000256" key="5">
    <source>
        <dbReference type="ARBA" id="ARBA00023145"/>
    </source>
</evidence>
<keyword evidence="2" id="KW-0210">Decarboxylase</keyword>
<keyword evidence="6" id="KW-0456">Lyase</keyword>
<accession>X0V6C5</accession>
<dbReference type="GO" id="GO:0004014">
    <property type="term" value="F:adenosylmethionine decarboxylase activity"/>
    <property type="evidence" value="ECO:0007669"/>
    <property type="project" value="InterPro"/>
</dbReference>
<dbReference type="GO" id="GO:0008295">
    <property type="term" value="P:spermidine biosynthetic process"/>
    <property type="evidence" value="ECO:0007669"/>
    <property type="project" value="InterPro"/>
</dbReference>
<evidence type="ECO:0000256" key="1">
    <source>
        <dbReference type="ARBA" id="ARBA00001928"/>
    </source>
</evidence>
<dbReference type="Gene3D" id="3.60.90.10">
    <property type="entry name" value="S-adenosylmethionine decarboxylase"/>
    <property type="match status" value="1"/>
</dbReference>
<evidence type="ECO:0000256" key="7">
    <source>
        <dbReference type="ARBA" id="ARBA00023270"/>
    </source>
</evidence>
<proteinExistence type="predicted"/>
<dbReference type="SUPFAM" id="SSF56276">
    <property type="entry name" value="S-adenosylmethionine decarboxylase"/>
    <property type="match status" value="1"/>
</dbReference>
<evidence type="ECO:0000256" key="6">
    <source>
        <dbReference type="ARBA" id="ARBA00023239"/>
    </source>
</evidence>
<evidence type="ECO:0000256" key="4">
    <source>
        <dbReference type="ARBA" id="ARBA00023115"/>
    </source>
</evidence>